<evidence type="ECO:0000313" key="9">
    <source>
        <dbReference type="Proteomes" id="UP000256845"/>
    </source>
</evidence>
<evidence type="ECO:0000313" key="8">
    <source>
        <dbReference type="EMBL" id="RED47713.1"/>
    </source>
</evidence>
<dbReference type="InterPro" id="IPR050736">
    <property type="entry name" value="Sensor_HK_Regulatory"/>
</dbReference>
<evidence type="ECO:0000256" key="5">
    <source>
        <dbReference type="ARBA" id="ARBA00022777"/>
    </source>
</evidence>
<evidence type="ECO:0000256" key="1">
    <source>
        <dbReference type="ARBA" id="ARBA00000085"/>
    </source>
</evidence>
<evidence type="ECO:0000256" key="2">
    <source>
        <dbReference type="ARBA" id="ARBA00012438"/>
    </source>
</evidence>
<dbReference type="PANTHER" id="PTHR43711">
    <property type="entry name" value="TWO-COMPONENT HISTIDINE KINASE"/>
    <property type="match status" value="1"/>
</dbReference>
<dbReference type="PRINTS" id="PR00344">
    <property type="entry name" value="BCTRLSENSOR"/>
</dbReference>
<dbReference type="PROSITE" id="PS50109">
    <property type="entry name" value="HIS_KIN"/>
    <property type="match status" value="1"/>
</dbReference>
<dbReference type="InterPro" id="IPR035965">
    <property type="entry name" value="PAS-like_dom_sf"/>
</dbReference>
<dbReference type="InterPro" id="IPR004358">
    <property type="entry name" value="Sig_transdc_His_kin-like_C"/>
</dbReference>
<dbReference type="OrthoDB" id="7197814at2"/>
<comment type="catalytic activity">
    <reaction evidence="1">
        <text>ATP + protein L-histidine = ADP + protein N-phospho-L-histidine.</text>
        <dbReference type="EC" id="2.7.13.3"/>
    </reaction>
</comment>
<accession>A0A3D9HE07</accession>
<keyword evidence="9" id="KW-1185">Reference proteome</keyword>
<dbReference type="SUPFAM" id="SSF55785">
    <property type="entry name" value="PYP-like sensor domain (PAS domain)"/>
    <property type="match status" value="1"/>
</dbReference>
<dbReference type="SUPFAM" id="SSF47384">
    <property type="entry name" value="Homodimeric domain of signal transducing histidine kinase"/>
    <property type="match status" value="1"/>
</dbReference>
<name>A0A3D9HE07_9PROT</name>
<dbReference type="SMART" id="SM00388">
    <property type="entry name" value="HisKA"/>
    <property type="match status" value="1"/>
</dbReference>
<evidence type="ECO:0000256" key="6">
    <source>
        <dbReference type="ARBA" id="ARBA00023012"/>
    </source>
</evidence>
<keyword evidence="5 8" id="KW-0418">Kinase</keyword>
<comment type="caution">
    <text evidence="8">The sequence shown here is derived from an EMBL/GenBank/DDBJ whole genome shotgun (WGS) entry which is preliminary data.</text>
</comment>
<dbReference type="SMART" id="SM00387">
    <property type="entry name" value="HATPase_c"/>
    <property type="match status" value="1"/>
</dbReference>
<dbReference type="PANTHER" id="PTHR43711:SF26">
    <property type="entry name" value="SENSOR HISTIDINE KINASE RCSC"/>
    <property type="match status" value="1"/>
</dbReference>
<dbReference type="GO" id="GO:0000155">
    <property type="term" value="F:phosphorelay sensor kinase activity"/>
    <property type="evidence" value="ECO:0007669"/>
    <property type="project" value="InterPro"/>
</dbReference>
<dbReference type="Gene3D" id="3.30.565.10">
    <property type="entry name" value="Histidine kinase-like ATPase, C-terminal domain"/>
    <property type="match status" value="1"/>
</dbReference>
<dbReference type="AlphaFoldDB" id="A0A3D9HE07"/>
<proteinExistence type="predicted"/>
<feature type="domain" description="Histidine kinase" evidence="7">
    <location>
        <begin position="295"/>
        <end position="514"/>
    </location>
</feature>
<sequence length="515" mass="58092">MSYPLANYHFRDRTRLDVFELLRTPVWIFDITNHAIWWGNRAALDFWQASSLDELLARDFSSDSDMVRNRLRQVVDSTPPGQHVTEAWTLYPHGNPAVVTLDMSPIRIEGNRDGVLIEGHVQLDMIRDPDAIRLLEAARNTPMLVSTFGLVDGRIRTQNTAAAGVYGLNTSDPTNIVDLESRYGNLVAASLLECCRNRRFFECDAYVSSPTVGRWHHVDARPGRDPVNGDLVVVVTEEDITMQVAAWQQLENMNRTLETRVQSRTKELVEITQRARESQQKEIEASRAKSNFLANMSHELRTPLNAIIGFSDLMRSAFFGPLENRYQEYADHIHRSADYLLKLINDLLDLSRIEAGKTRCEPALFELRQLLDELTSFLPGQSGTDRCTVNIHVDPDLHQLYTDRRILSQILINLIANAIKFTPVAGHVDLLFKREEGLGIIIEVKDTGAGIPPEDLDRVLHPYEQTDSATIANNGTGLGLSIVNRLSILLGGRFELESEIECGTTARITLPDDQR</sequence>
<dbReference type="Gene3D" id="1.10.287.130">
    <property type="match status" value="1"/>
</dbReference>
<reference evidence="8 9" key="1">
    <citation type="submission" date="2018-07" db="EMBL/GenBank/DDBJ databases">
        <title>Genomic Encyclopedia of Type Strains, Phase III (KMG-III): the genomes of soil and plant-associated and newly described type strains.</title>
        <authorList>
            <person name="Whitman W."/>
        </authorList>
    </citation>
    <scope>NUCLEOTIDE SEQUENCE [LARGE SCALE GENOMIC DNA]</scope>
    <source>
        <strain evidence="8 9">CECT 8488</strain>
    </source>
</reference>
<dbReference type="EC" id="2.7.13.3" evidence="2"/>
<dbReference type="EMBL" id="QRDW01000009">
    <property type="protein sequence ID" value="RED47713.1"/>
    <property type="molecule type" value="Genomic_DNA"/>
</dbReference>
<protein>
    <recommendedName>
        <fullName evidence="2">histidine kinase</fullName>
        <ecNumber evidence="2">2.7.13.3</ecNumber>
    </recommendedName>
</protein>
<dbReference type="Pfam" id="PF02518">
    <property type="entry name" value="HATPase_c"/>
    <property type="match status" value="1"/>
</dbReference>
<gene>
    <name evidence="8" type="ORF">DFP90_10977</name>
</gene>
<dbReference type="FunFam" id="1.10.287.130:FF:000001">
    <property type="entry name" value="Two-component sensor histidine kinase"/>
    <property type="match status" value="1"/>
</dbReference>
<dbReference type="InterPro" id="IPR003661">
    <property type="entry name" value="HisK_dim/P_dom"/>
</dbReference>
<evidence type="ECO:0000259" key="7">
    <source>
        <dbReference type="PROSITE" id="PS50109"/>
    </source>
</evidence>
<evidence type="ECO:0000256" key="3">
    <source>
        <dbReference type="ARBA" id="ARBA00022553"/>
    </source>
</evidence>
<dbReference type="Proteomes" id="UP000256845">
    <property type="component" value="Unassembled WGS sequence"/>
</dbReference>
<dbReference type="InterPro" id="IPR003594">
    <property type="entry name" value="HATPase_dom"/>
</dbReference>
<dbReference type="InterPro" id="IPR036890">
    <property type="entry name" value="HATPase_C_sf"/>
</dbReference>
<organism evidence="8 9">
    <name type="scientific">Aestuariispira insulae</name>
    <dbReference type="NCBI Taxonomy" id="1461337"/>
    <lineage>
        <taxon>Bacteria</taxon>
        <taxon>Pseudomonadati</taxon>
        <taxon>Pseudomonadota</taxon>
        <taxon>Alphaproteobacteria</taxon>
        <taxon>Rhodospirillales</taxon>
        <taxon>Kiloniellaceae</taxon>
        <taxon>Aestuariispira</taxon>
    </lineage>
</organism>
<keyword evidence="3" id="KW-0597">Phosphoprotein</keyword>
<keyword evidence="6" id="KW-0902">Two-component regulatory system</keyword>
<evidence type="ECO:0000256" key="4">
    <source>
        <dbReference type="ARBA" id="ARBA00022679"/>
    </source>
</evidence>
<dbReference type="InterPro" id="IPR005467">
    <property type="entry name" value="His_kinase_dom"/>
</dbReference>
<dbReference type="SUPFAM" id="SSF55874">
    <property type="entry name" value="ATPase domain of HSP90 chaperone/DNA topoisomerase II/histidine kinase"/>
    <property type="match status" value="1"/>
</dbReference>
<dbReference type="InterPro" id="IPR036097">
    <property type="entry name" value="HisK_dim/P_sf"/>
</dbReference>
<dbReference type="CDD" id="cd00082">
    <property type="entry name" value="HisKA"/>
    <property type="match status" value="1"/>
</dbReference>
<dbReference type="RefSeq" id="WP_115937863.1">
    <property type="nucleotide sequence ID" value="NZ_QRDW01000009.1"/>
</dbReference>
<dbReference type="Pfam" id="PF00512">
    <property type="entry name" value="HisKA"/>
    <property type="match status" value="1"/>
</dbReference>
<keyword evidence="4" id="KW-0808">Transferase</keyword>